<evidence type="ECO:0000256" key="1">
    <source>
        <dbReference type="SAM" id="MobiDB-lite"/>
    </source>
</evidence>
<dbReference type="EMBL" id="JAMQYH010000002">
    <property type="protein sequence ID" value="KAJ1696723.1"/>
    <property type="molecule type" value="Genomic_DNA"/>
</dbReference>
<dbReference type="Pfam" id="PF04782">
    <property type="entry name" value="DUF632"/>
    <property type="match status" value="1"/>
</dbReference>
<organism evidence="4 5">
    <name type="scientific">Rhynchospora breviuscula</name>
    <dbReference type="NCBI Taxonomy" id="2022672"/>
    <lineage>
        <taxon>Eukaryota</taxon>
        <taxon>Viridiplantae</taxon>
        <taxon>Streptophyta</taxon>
        <taxon>Embryophyta</taxon>
        <taxon>Tracheophyta</taxon>
        <taxon>Spermatophyta</taxon>
        <taxon>Magnoliopsida</taxon>
        <taxon>Liliopsida</taxon>
        <taxon>Poales</taxon>
        <taxon>Cyperaceae</taxon>
        <taxon>Cyperoideae</taxon>
        <taxon>Rhynchosporeae</taxon>
        <taxon>Rhynchospora</taxon>
    </lineage>
</organism>
<dbReference type="Proteomes" id="UP001151287">
    <property type="component" value="Unassembled WGS sequence"/>
</dbReference>
<keyword evidence="5" id="KW-1185">Reference proteome</keyword>
<dbReference type="PANTHER" id="PTHR21450">
    <property type="entry name" value="PROTEIN ALTERED PHOSPHATE STARVATION RESPONSE 1"/>
    <property type="match status" value="1"/>
</dbReference>
<feature type="region of interest" description="Disordered" evidence="1">
    <location>
        <begin position="66"/>
        <end position="92"/>
    </location>
</feature>
<evidence type="ECO:0000259" key="3">
    <source>
        <dbReference type="Pfam" id="PF04783"/>
    </source>
</evidence>
<accession>A0A9Q0CMV5</accession>
<dbReference type="OrthoDB" id="1871118at2759"/>
<comment type="caution">
    <text evidence="4">The sequence shown here is derived from an EMBL/GenBank/DDBJ whole genome shotgun (WGS) entry which is preliminary data.</text>
</comment>
<dbReference type="InterPro" id="IPR006867">
    <property type="entry name" value="DUF632"/>
</dbReference>
<protein>
    <submittedName>
        <fullName evidence="4">Uncharacterized protein</fullName>
    </submittedName>
</protein>
<feature type="domain" description="DUF630" evidence="3">
    <location>
        <begin position="1"/>
        <end position="59"/>
    </location>
</feature>
<evidence type="ECO:0000313" key="5">
    <source>
        <dbReference type="Proteomes" id="UP001151287"/>
    </source>
</evidence>
<name>A0A9Q0CMV5_9POAL</name>
<evidence type="ECO:0000259" key="2">
    <source>
        <dbReference type="Pfam" id="PF04782"/>
    </source>
</evidence>
<sequence>MGSSGSKPRSDEALLLCKERTQYIREAIDAWFALSAAHISYMQSLRNIGPAIREFTESELLSDPVLSVSEPDKSPSHSSIASPTHGEIPLSPPVQPIVSHMRVTGTVSSVVTATVDPVTLSDSAGNLVDLGSSWDYFDPNVNPGKGLRQVKEKEILPRNDKKCGASGTEVKGDLGEEEVEREDESEFITHRAKEFVPSIKEIEHRFARAAEAGDEVARMLETNKVRLSVSSVVFSGTPSSSRLILAFNQFCCKRDVLLNQDYTKHASKVITWNRSVSSISSSSKDHLACVPKDDSGEIGHDFAEQFSMISGSHSSTLDRLYAWERKLYDEIKASECIRRAYDQKCALLRHQFARDMKAHAIDKTRATIKDLHSRLSVAIQAVNSISKRIEKMRDEELQPQLVELIHGLIRMWKAMLECHHAQFITISLAYHVRRITKLQVETQNHILTHLLEEIDTFASTFANWINSQKSYIQSLDSWLQKCILQPRERRRGRRKAIFPPPQALSPPIFVLCRDWLAGLKSLPLDELLEVVRGVSTVLRDAFEQRSEESLENGDDGRIKEMERFQSVLRAFFDRFSKFAEASLKASEEVKNNHEVARAAYKMVESGDIPLVTRVSL</sequence>
<dbReference type="PANTHER" id="PTHR21450:SF35">
    <property type="entry name" value="TRANSCRIPTION FACTOR, PUTATIVE (DUF630 AND DUF632)-RELATED"/>
    <property type="match status" value="1"/>
</dbReference>
<feature type="domain" description="DUF632" evidence="2">
    <location>
        <begin position="198"/>
        <end position="538"/>
    </location>
</feature>
<evidence type="ECO:0000313" key="4">
    <source>
        <dbReference type="EMBL" id="KAJ1696723.1"/>
    </source>
</evidence>
<dbReference type="Pfam" id="PF04783">
    <property type="entry name" value="DUF630"/>
    <property type="match status" value="1"/>
</dbReference>
<gene>
    <name evidence="4" type="ORF">LUZ63_005235</name>
</gene>
<dbReference type="AlphaFoldDB" id="A0A9Q0CMV5"/>
<dbReference type="InterPro" id="IPR006868">
    <property type="entry name" value="DUF630"/>
</dbReference>
<proteinExistence type="predicted"/>
<reference evidence="4" key="1">
    <citation type="journal article" date="2022" name="Cell">
        <title>Repeat-based holocentromeres influence genome architecture and karyotype evolution.</title>
        <authorList>
            <person name="Hofstatter P.G."/>
            <person name="Thangavel G."/>
            <person name="Lux T."/>
            <person name="Neumann P."/>
            <person name="Vondrak T."/>
            <person name="Novak P."/>
            <person name="Zhang M."/>
            <person name="Costa L."/>
            <person name="Castellani M."/>
            <person name="Scott A."/>
            <person name="Toegelov H."/>
            <person name="Fuchs J."/>
            <person name="Mata-Sucre Y."/>
            <person name="Dias Y."/>
            <person name="Vanzela A.L.L."/>
            <person name="Huettel B."/>
            <person name="Almeida C.C.S."/>
            <person name="Simkova H."/>
            <person name="Souza G."/>
            <person name="Pedrosa-Harand A."/>
            <person name="Macas J."/>
            <person name="Mayer K.F.X."/>
            <person name="Houben A."/>
            <person name="Marques A."/>
        </authorList>
    </citation>
    <scope>NUCLEOTIDE SEQUENCE</scope>
    <source>
        <strain evidence="4">RhyBre1mFocal</strain>
    </source>
</reference>